<sequence>MAVPCVAFTAQADTVPFKADGPLSKLRTVKLDLDLGAGNLDLGPGVAAGKLYSVSVVHDENFEPRAQLAGGTLSLSSKRRGAFSRSGRNDLTVRLSDVPTWDMDLSVGAAKATMDF</sequence>
<name>A0A938BKH3_9BACT</name>
<accession>A0A938BKH3</accession>
<proteinExistence type="predicted"/>
<organism evidence="1 2">
    <name type="scientific">Candidatus Tanganyikabacteria bacterium</name>
    <dbReference type="NCBI Taxonomy" id="2961651"/>
    <lineage>
        <taxon>Bacteria</taxon>
        <taxon>Bacillati</taxon>
        <taxon>Candidatus Sericytochromatia</taxon>
        <taxon>Candidatus Tanganyikabacteria</taxon>
    </lineage>
</organism>
<dbReference type="Proteomes" id="UP000703893">
    <property type="component" value="Unassembled WGS sequence"/>
</dbReference>
<dbReference type="EMBL" id="VGJX01000155">
    <property type="protein sequence ID" value="MBM3274221.1"/>
    <property type="molecule type" value="Genomic_DNA"/>
</dbReference>
<protein>
    <submittedName>
        <fullName evidence="1">Uncharacterized protein</fullName>
    </submittedName>
</protein>
<gene>
    <name evidence="1" type="ORF">FJZ00_03650</name>
</gene>
<reference evidence="1 2" key="1">
    <citation type="submission" date="2019-03" db="EMBL/GenBank/DDBJ databases">
        <title>Lake Tanganyika Metagenome-Assembled Genomes (MAGs).</title>
        <authorList>
            <person name="Tran P."/>
        </authorList>
    </citation>
    <scope>NUCLEOTIDE SEQUENCE [LARGE SCALE GENOMIC DNA]</scope>
    <source>
        <strain evidence="1">K_DeepCast_65m_m2_236</strain>
    </source>
</reference>
<dbReference type="AlphaFoldDB" id="A0A938BKH3"/>
<feature type="non-terminal residue" evidence="1">
    <location>
        <position position="116"/>
    </location>
</feature>
<evidence type="ECO:0000313" key="2">
    <source>
        <dbReference type="Proteomes" id="UP000703893"/>
    </source>
</evidence>
<evidence type="ECO:0000313" key="1">
    <source>
        <dbReference type="EMBL" id="MBM3274221.1"/>
    </source>
</evidence>
<comment type="caution">
    <text evidence="1">The sequence shown here is derived from an EMBL/GenBank/DDBJ whole genome shotgun (WGS) entry which is preliminary data.</text>
</comment>